<proteinExistence type="predicted"/>
<evidence type="ECO:0000313" key="2">
    <source>
        <dbReference type="Proteomes" id="UP000318102"/>
    </source>
</evidence>
<dbReference type="RefSeq" id="WP_144994848.1">
    <property type="nucleotide sequence ID" value="NZ_VNJK01000006.1"/>
</dbReference>
<comment type="caution">
    <text evidence="1">The sequence shown here is derived from an EMBL/GenBank/DDBJ whole genome shotgun (WGS) entry which is preliminary data.</text>
</comment>
<protein>
    <submittedName>
        <fullName evidence="1">Uncharacterized protein</fullName>
    </submittedName>
</protein>
<gene>
    <name evidence="1" type="ORF">FPZ44_24250</name>
</gene>
<accession>A0A559IEH8</accession>
<dbReference type="AlphaFoldDB" id="A0A559IEH8"/>
<name>A0A559IEH8_9BACL</name>
<sequence length="163" mass="19171">MGFVPHEVSTALYGGISDIIKNLRSKHNRKSWNDYDSHDYLSLSVAIEWYKDNCVLSAACLDEDYQKLTEEIRGKYFLYDWYKHYRFTLRYESIEGEIKEESNHLMDRKNVDRDSIVVGRIFKVNGLYIKIIETFKPIDDKYGVFVAKTLSVSELIKMKKGGY</sequence>
<reference evidence="1 2" key="1">
    <citation type="submission" date="2019-07" db="EMBL/GenBank/DDBJ databases">
        <authorList>
            <person name="Kim J."/>
        </authorList>
    </citation>
    <scope>NUCLEOTIDE SEQUENCE [LARGE SCALE GENOMIC DNA]</scope>
    <source>
        <strain evidence="1 2">N4</strain>
    </source>
</reference>
<dbReference type="OrthoDB" id="9828386at2"/>
<evidence type="ECO:0000313" key="1">
    <source>
        <dbReference type="EMBL" id="TVX86056.1"/>
    </source>
</evidence>
<dbReference type="EMBL" id="VNJK01000006">
    <property type="protein sequence ID" value="TVX86056.1"/>
    <property type="molecule type" value="Genomic_DNA"/>
</dbReference>
<keyword evidence="2" id="KW-1185">Reference proteome</keyword>
<dbReference type="Proteomes" id="UP000318102">
    <property type="component" value="Unassembled WGS sequence"/>
</dbReference>
<organism evidence="1 2">
    <name type="scientific">Paenibacillus agilis</name>
    <dbReference type="NCBI Taxonomy" id="3020863"/>
    <lineage>
        <taxon>Bacteria</taxon>
        <taxon>Bacillati</taxon>
        <taxon>Bacillota</taxon>
        <taxon>Bacilli</taxon>
        <taxon>Bacillales</taxon>
        <taxon>Paenibacillaceae</taxon>
        <taxon>Paenibacillus</taxon>
    </lineage>
</organism>